<dbReference type="SUPFAM" id="SSF55469">
    <property type="entry name" value="FMN-dependent nitroreductase-like"/>
    <property type="match status" value="1"/>
</dbReference>
<dbReference type="EMBL" id="JAQQWN010000006">
    <property type="protein sequence ID" value="KAK8081105.1"/>
    <property type="molecule type" value="Genomic_DNA"/>
</dbReference>
<dbReference type="GeneID" id="92046298"/>
<keyword evidence="3" id="KW-1185">Reference proteome</keyword>
<evidence type="ECO:0000259" key="1">
    <source>
        <dbReference type="Pfam" id="PF00881"/>
    </source>
</evidence>
<comment type="caution">
    <text evidence="2">The sequence shown here is derived from an EMBL/GenBank/DDBJ whole genome shotgun (WGS) entry which is preliminary data.</text>
</comment>
<dbReference type="InterPro" id="IPR033877">
    <property type="entry name" value="Frm2/Hbn1"/>
</dbReference>
<name>A0ABR1WC80_9PEZI</name>
<dbReference type="PANTHER" id="PTHR43035:SF4">
    <property type="entry name" value="NITROREDUCTASE FAMILY PROTEIN (AFU_ORTHOLOGUE AFUA_3G03530)"/>
    <property type="match status" value="1"/>
</dbReference>
<dbReference type="PANTHER" id="PTHR43035">
    <property type="entry name" value="FATTY ACID REPRESSION MUTANT PROTEIN 2-RELATED"/>
    <property type="match status" value="1"/>
</dbReference>
<evidence type="ECO:0000313" key="2">
    <source>
        <dbReference type="EMBL" id="KAK8081105.1"/>
    </source>
</evidence>
<dbReference type="InterPro" id="IPR000415">
    <property type="entry name" value="Nitroreductase-like"/>
</dbReference>
<organism evidence="2 3">
    <name type="scientific">Apiospora hydei</name>
    <dbReference type="NCBI Taxonomy" id="1337664"/>
    <lineage>
        <taxon>Eukaryota</taxon>
        <taxon>Fungi</taxon>
        <taxon>Dikarya</taxon>
        <taxon>Ascomycota</taxon>
        <taxon>Pezizomycotina</taxon>
        <taxon>Sordariomycetes</taxon>
        <taxon>Xylariomycetidae</taxon>
        <taxon>Amphisphaeriales</taxon>
        <taxon>Apiosporaceae</taxon>
        <taxon>Apiospora</taxon>
    </lineage>
</organism>
<protein>
    <submittedName>
        <fullName evidence="2">Nitroreductase family protein</fullName>
    </submittedName>
</protein>
<dbReference type="Pfam" id="PF00881">
    <property type="entry name" value="Nitroreductase"/>
    <property type="match status" value="1"/>
</dbReference>
<feature type="domain" description="Nitroreductase" evidence="1">
    <location>
        <begin position="17"/>
        <end position="189"/>
    </location>
</feature>
<sequence>MSPQGLVTTDQFLAAAKYRRSVYALKNTSPVPDERIEQVVQEVLSFAPSSYNTQPVRITLVLGEKHAQLFDEIIAAAQPFLTQVAGEETWKKMSGLFQGLRGAYGSVSPLLGTHHHHRRVRRGPPSAAHMFGQWSDHAHGMAHLLTWSALALEGLSGSLQHLNAMPPVEAVIKKFAGVPEEYSLKANLVFGEEAQEHPAGPPPKLPYSETLKVLK</sequence>
<accession>A0ABR1WC80</accession>
<dbReference type="Proteomes" id="UP001433268">
    <property type="component" value="Unassembled WGS sequence"/>
</dbReference>
<gene>
    <name evidence="2" type="ORF">PG997_008923</name>
</gene>
<proteinExistence type="predicted"/>
<dbReference type="Gene3D" id="3.40.109.10">
    <property type="entry name" value="NADH Oxidase"/>
    <property type="match status" value="1"/>
</dbReference>
<dbReference type="InterPro" id="IPR029479">
    <property type="entry name" value="Nitroreductase"/>
</dbReference>
<evidence type="ECO:0000313" key="3">
    <source>
        <dbReference type="Proteomes" id="UP001433268"/>
    </source>
</evidence>
<reference evidence="2 3" key="1">
    <citation type="submission" date="2023-01" db="EMBL/GenBank/DDBJ databases">
        <title>Analysis of 21 Apiospora genomes using comparative genomics revels a genus with tremendous synthesis potential of carbohydrate active enzymes and secondary metabolites.</title>
        <authorList>
            <person name="Sorensen T."/>
        </authorList>
    </citation>
    <scope>NUCLEOTIDE SEQUENCE [LARGE SCALE GENOMIC DNA]</scope>
    <source>
        <strain evidence="2 3">CBS 114990</strain>
    </source>
</reference>
<dbReference type="RefSeq" id="XP_066668580.1">
    <property type="nucleotide sequence ID" value="XM_066813238.1"/>
</dbReference>